<proteinExistence type="predicted"/>
<sequence length="96" mass="10465">MPQHLGRDERRAQAETQDGVPLLRPCFQRQGEQVTSCPSTASSSGSSFCFRCGSPEHWANFPGCPARLQHCFKCGKTGRNSKVCRSPGISAPVKEV</sequence>
<evidence type="ECO:0000313" key="1">
    <source>
        <dbReference type="EMBL" id="KAH6946754.1"/>
    </source>
</evidence>
<evidence type="ECO:0000313" key="2">
    <source>
        <dbReference type="Proteomes" id="UP000821845"/>
    </source>
</evidence>
<dbReference type="EMBL" id="CM023481">
    <property type="protein sequence ID" value="KAH6946754.1"/>
    <property type="molecule type" value="Genomic_DNA"/>
</dbReference>
<reference evidence="1" key="1">
    <citation type="submission" date="2020-05" db="EMBL/GenBank/DDBJ databases">
        <title>Large-scale comparative analyses of tick genomes elucidate their genetic diversity and vector capacities.</title>
        <authorList>
            <person name="Jia N."/>
            <person name="Wang J."/>
            <person name="Shi W."/>
            <person name="Du L."/>
            <person name="Sun Y."/>
            <person name="Zhan W."/>
            <person name="Jiang J."/>
            <person name="Wang Q."/>
            <person name="Zhang B."/>
            <person name="Ji P."/>
            <person name="Sakyi L.B."/>
            <person name="Cui X."/>
            <person name="Yuan T."/>
            <person name="Jiang B."/>
            <person name="Yang W."/>
            <person name="Lam T.T.-Y."/>
            <person name="Chang Q."/>
            <person name="Ding S."/>
            <person name="Wang X."/>
            <person name="Zhu J."/>
            <person name="Ruan X."/>
            <person name="Zhao L."/>
            <person name="Wei J."/>
            <person name="Que T."/>
            <person name="Du C."/>
            <person name="Cheng J."/>
            <person name="Dai P."/>
            <person name="Han X."/>
            <person name="Huang E."/>
            <person name="Gao Y."/>
            <person name="Liu J."/>
            <person name="Shao H."/>
            <person name="Ye R."/>
            <person name="Li L."/>
            <person name="Wei W."/>
            <person name="Wang X."/>
            <person name="Wang C."/>
            <person name="Yang T."/>
            <person name="Huo Q."/>
            <person name="Li W."/>
            <person name="Guo W."/>
            <person name="Chen H."/>
            <person name="Zhou L."/>
            <person name="Ni X."/>
            <person name="Tian J."/>
            <person name="Zhou Y."/>
            <person name="Sheng Y."/>
            <person name="Liu T."/>
            <person name="Pan Y."/>
            <person name="Xia L."/>
            <person name="Li J."/>
            <person name="Zhao F."/>
            <person name="Cao W."/>
        </authorList>
    </citation>
    <scope>NUCLEOTIDE SEQUENCE</scope>
    <source>
        <strain evidence="1">Hyas-2018</strain>
    </source>
</reference>
<name>A0ACB7TKT3_HYAAI</name>
<gene>
    <name evidence="1" type="ORF">HPB50_014870</name>
</gene>
<dbReference type="Proteomes" id="UP000821845">
    <property type="component" value="Chromosome 1"/>
</dbReference>
<protein>
    <submittedName>
        <fullName evidence="1">Uncharacterized protein</fullName>
    </submittedName>
</protein>
<organism evidence="1 2">
    <name type="scientific">Hyalomma asiaticum</name>
    <name type="common">Tick</name>
    <dbReference type="NCBI Taxonomy" id="266040"/>
    <lineage>
        <taxon>Eukaryota</taxon>
        <taxon>Metazoa</taxon>
        <taxon>Ecdysozoa</taxon>
        <taxon>Arthropoda</taxon>
        <taxon>Chelicerata</taxon>
        <taxon>Arachnida</taxon>
        <taxon>Acari</taxon>
        <taxon>Parasitiformes</taxon>
        <taxon>Ixodida</taxon>
        <taxon>Ixodoidea</taxon>
        <taxon>Ixodidae</taxon>
        <taxon>Hyalomminae</taxon>
        <taxon>Hyalomma</taxon>
    </lineage>
</organism>
<accession>A0ACB7TKT3</accession>
<comment type="caution">
    <text evidence="1">The sequence shown here is derived from an EMBL/GenBank/DDBJ whole genome shotgun (WGS) entry which is preliminary data.</text>
</comment>
<keyword evidence="2" id="KW-1185">Reference proteome</keyword>